<dbReference type="Pfam" id="PF07978">
    <property type="entry name" value="NIPSNAP"/>
    <property type="match status" value="1"/>
</dbReference>
<organism evidence="3 4">
    <name type="scientific">Terriglobus albidus</name>
    <dbReference type="NCBI Taxonomy" id="1592106"/>
    <lineage>
        <taxon>Bacteria</taxon>
        <taxon>Pseudomonadati</taxon>
        <taxon>Acidobacteriota</taxon>
        <taxon>Terriglobia</taxon>
        <taxon>Terriglobales</taxon>
        <taxon>Acidobacteriaceae</taxon>
        <taxon>Terriglobus</taxon>
    </lineage>
</organism>
<proteinExistence type="predicted"/>
<dbReference type="InterPro" id="IPR006311">
    <property type="entry name" value="TAT_signal"/>
</dbReference>
<dbReference type="OrthoDB" id="113248at2"/>
<dbReference type="SUPFAM" id="SSF54909">
    <property type="entry name" value="Dimeric alpha+beta barrel"/>
    <property type="match status" value="1"/>
</dbReference>
<sequence>MQRRTFLKSALTASVASAASAGTALAQPSGGREYYQLRKYHLSRGTGSAMTEKYFSEALIPTLNRMGMKTIGAFSVNYGPETPTYYLLIPSSDLFTLTNLDLLLAKDETFLKAAEPFWSSPGKDASPFVDAESSLLAAFDGWPHLTAPDTKQKRIFHLRTYVSSTYGDHVRKVEMFHHGEFKIFQESGCGQVFYGDLLIGRQLPSLTYMLTFPDLAALEKGWAGFLSHPEWKKLAAEPRYAFEPIVTNIDSLILNPLPFSQV</sequence>
<protein>
    <submittedName>
        <fullName evidence="3">NIPSNAP family containing protein</fullName>
    </submittedName>
</protein>
<keyword evidence="4" id="KW-1185">Reference proteome</keyword>
<dbReference type="Proteomes" id="UP000321820">
    <property type="component" value="Chromosome"/>
</dbReference>
<keyword evidence="1" id="KW-0732">Signal</keyword>
<accession>A0A5B9E6R8</accession>
<feature type="domain" description="NIPSNAP" evidence="2">
    <location>
        <begin position="158"/>
        <end position="261"/>
    </location>
</feature>
<evidence type="ECO:0000313" key="4">
    <source>
        <dbReference type="Proteomes" id="UP000321820"/>
    </source>
</evidence>
<gene>
    <name evidence="3" type="ORF">FTW19_01460</name>
</gene>
<dbReference type="InterPro" id="IPR011008">
    <property type="entry name" value="Dimeric_a/b-barrel"/>
</dbReference>
<dbReference type="AlphaFoldDB" id="A0A5B9E6R8"/>
<name>A0A5B9E6R8_9BACT</name>
<dbReference type="RefSeq" id="WP_147645923.1">
    <property type="nucleotide sequence ID" value="NZ_CP042806.1"/>
</dbReference>
<dbReference type="KEGG" id="talb:FTW19_01460"/>
<dbReference type="PROSITE" id="PS51318">
    <property type="entry name" value="TAT"/>
    <property type="match status" value="1"/>
</dbReference>
<evidence type="ECO:0000313" key="3">
    <source>
        <dbReference type="EMBL" id="QEE26785.1"/>
    </source>
</evidence>
<reference evidence="3 4" key="1">
    <citation type="submission" date="2019-08" db="EMBL/GenBank/DDBJ databases">
        <title>Complete genome sequence of Terriglobus albidus strain ORNL.</title>
        <authorList>
            <person name="Podar M."/>
        </authorList>
    </citation>
    <scope>NUCLEOTIDE SEQUENCE [LARGE SCALE GENOMIC DNA]</scope>
    <source>
        <strain evidence="3 4">ORNL</strain>
    </source>
</reference>
<dbReference type="EMBL" id="CP042806">
    <property type="protein sequence ID" value="QEE26785.1"/>
    <property type="molecule type" value="Genomic_DNA"/>
</dbReference>
<evidence type="ECO:0000259" key="2">
    <source>
        <dbReference type="Pfam" id="PF07978"/>
    </source>
</evidence>
<evidence type="ECO:0000256" key="1">
    <source>
        <dbReference type="SAM" id="SignalP"/>
    </source>
</evidence>
<dbReference type="Gene3D" id="3.30.70.100">
    <property type="match status" value="2"/>
</dbReference>
<feature type="signal peptide" evidence="1">
    <location>
        <begin position="1"/>
        <end position="26"/>
    </location>
</feature>
<feature type="chain" id="PRO_5023020684" evidence="1">
    <location>
        <begin position="27"/>
        <end position="262"/>
    </location>
</feature>
<dbReference type="InterPro" id="IPR012577">
    <property type="entry name" value="NIPSNAP"/>
</dbReference>